<evidence type="ECO:0000313" key="3">
    <source>
        <dbReference type="Proteomes" id="UP000316714"/>
    </source>
</evidence>
<dbReference type="InterPro" id="IPR012312">
    <property type="entry name" value="Hemerythrin-like"/>
</dbReference>
<dbReference type="RefSeq" id="WP_146562039.1">
    <property type="nucleotide sequence ID" value="NZ_SIHJ01000001.1"/>
</dbReference>
<reference evidence="2 3" key="1">
    <citation type="submission" date="2019-02" db="EMBL/GenBank/DDBJ databases">
        <title>Deep-cultivation of Planctomycetes and their phenomic and genomic characterization uncovers novel biology.</title>
        <authorList>
            <person name="Wiegand S."/>
            <person name="Jogler M."/>
            <person name="Boedeker C."/>
            <person name="Pinto D."/>
            <person name="Vollmers J."/>
            <person name="Rivas-Marin E."/>
            <person name="Kohn T."/>
            <person name="Peeters S.H."/>
            <person name="Heuer A."/>
            <person name="Rast P."/>
            <person name="Oberbeckmann S."/>
            <person name="Bunk B."/>
            <person name="Jeske O."/>
            <person name="Meyerdierks A."/>
            <person name="Storesund J.E."/>
            <person name="Kallscheuer N."/>
            <person name="Luecker S."/>
            <person name="Lage O.M."/>
            <person name="Pohl T."/>
            <person name="Merkel B.J."/>
            <person name="Hornburger P."/>
            <person name="Mueller R.-W."/>
            <person name="Bruemmer F."/>
            <person name="Labrenz M."/>
            <person name="Spormann A.M."/>
            <person name="Op Den Camp H."/>
            <person name="Overmann J."/>
            <person name="Amann R."/>
            <person name="Jetten M.S.M."/>
            <person name="Mascher T."/>
            <person name="Medema M.H."/>
            <person name="Devos D.P."/>
            <person name="Kaster A.-K."/>
            <person name="Ovreas L."/>
            <person name="Rohde M."/>
            <person name="Galperin M.Y."/>
            <person name="Jogler C."/>
        </authorList>
    </citation>
    <scope>NUCLEOTIDE SEQUENCE [LARGE SCALE GENOMIC DNA]</scope>
    <source>
        <strain evidence="2 3">KOR34</strain>
    </source>
</reference>
<dbReference type="OrthoDB" id="266988at2"/>
<evidence type="ECO:0000313" key="2">
    <source>
        <dbReference type="EMBL" id="TWT35683.1"/>
    </source>
</evidence>
<protein>
    <recommendedName>
        <fullName evidence="1">Hemerythrin-like domain-containing protein</fullName>
    </recommendedName>
</protein>
<dbReference type="AlphaFoldDB" id="A0A5C5VCJ2"/>
<proteinExistence type="predicted"/>
<sequence length="154" mass="18180">MSVVQAQSSTSVSWIEHQMLDHVKGALRVTLDWNAPSVSLTRKKSSVRFSFQSFCRHLDRLMRIEENDNYLEELCETKPHFEPQVRRLRADHDHFRSRTHTLMAQLESLEEWQSDQFDECCLEIRELLREVDQHDHEEVRVLQELMSSDLGGEG</sequence>
<organism evidence="2 3">
    <name type="scientific">Posidoniimonas corsicana</name>
    <dbReference type="NCBI Taxonomy" id="1938618"/>
    <lineage>
        <taxon>Bacteria</taxon>
        <taxon>Pseudomonadati</taxon>
        <taxon>Planctomycetota</taxon>
        <taxon>Planctomycetia</taxon>
        <taxon>Pirellulales</taxon>
        <taxon>Lacipirellulaceae</taxon>
        <taxon>Posidoniimonas</taxon>
    </lineage>
</organism>
<accession>A0A5C5VCJ2</accession>
<dbReference type="EMBL" id="SIHJ01000001">
    <property type="protein sequence ID" value="TWT35683.1"/>
    <property type="molecule type" value="Genomic_DNA"/>
</dbReference>
<dbReference type="Proteomes" id="UP000316714">
    <property type="component" value="Unassembled WGS sequence"/>
</dbReference>
<keyword evidence="3" id="KW-1185">Reference proteome</keyword>
<name>A0A5C5VCJ2_9BACT</name>
<comment type="caution">
    <text evidence="2">The sequence shown here is derived from an EMBL/GenBank/DDBJ whole genome shotgun (WGS) entry which is preliminary data.</text>
</comment>
<dbReference type="Pfam" id="PF01814">
    <property type="entry name" value="Hemerythrin"/>
    <property type="match status" value="1"/>
</dbReference>
<evidence type="ECO:0000259" key="1">
    <source>
        <dbReference type="Pfam" id="PF01814"/>
    </source>
</evidence>
<gene>
    <name evidence="2" type="ORF">KOR34_05770</name>
</gene>
<feature type="domain" description="Hemerythrin-like" evidence="1">
    <location>
        <begin position="17"/>
        <end position="142"/>
    </location>
</feature>